<dbReference type="HOGENOM" id="CLU_033863_9_3_9"/>
<evidence type="ECO:0000256" key="1">
    <source>
        <dbReference type="ARBA" id="ARBA00007362"/>
    </source>
</evidence>
<feature type="transmembrane region" description="Helical" evidence="2">
    <location>
        <begin position="183"/>
        <end position="204"/>
    </location>
</feature>
<proteinExistence type="inferred from homology"/>
<dbReference type="SUPFAM" id="SSF103481">
    <property type="entry name" value="Multidrug resistance efflux transporter EmrE"/>
    <property type="match status" value="2"/>
</dbReference>
<feature type="transmembrane region" description="Helical" evidence="2">
    <location>
        <begin position="271"/>
        <end position="289"/>
    </location>
</feature>
<keyword evidence="5" id="KW-1185">Reference proteome</keyword>
<dbReference type="PANTHER" id="PTHR22911:SF79">
    <property type="entry name" value="MOBA-LIKE NTP TRANSFERASE DOMAIN-CONTAINING PROTEIN"/>
    <property type="match status" value="1"/>
</dbReference>
<evidence type="ECO:0000256" key="2">
    <source>
        <dbReference type="SAM" id="Phobius"/>
    </source>
</evidence>
<dbReference type="eggNOG" id="COG0697">
    <property type="taxonomic scope" value="Bacteria"/>
</dbReference>
<sequence>MINQKESTGLAVLLILISTFGFSLYPILGKVVFGGGAGLSTVLFVRFSIASLIFWAITIWREGFPRMPLKTWLILWGMGGVGYSMMAGLYISSVLYIPASLAALLLYAYPVIVTIIAVLTKQEEFSLLKLAGLIIATFGLVLVLGIALEGINYLGVILALSAAFVYSFYIIVGNKLLKTTTPLVSTSVISTSAAFTYGLIGLPIGGTTWNLSWGTWLGIGGIVLFSTILAMLTFFEGIKRMGPTSASIISTTEPVMTVILAVVIFNENITLWQALGGGFVIMGGILAVLSPARKRISPVDPSAL</sequence>
<keyword evidence="2" id="KW-0812">Transmembrane</keyword>
<dbReference type="EMBL" id="CP003629">
    <property type="protein sequence ID" value="AFQ44101.1"/>
    <property type="molecule type" value="Genomic_DNA"/>
</dbReference>
<feature type="transmembrane region" description="Helical" evidence="2">
    <location>
        <begin position="216"/>
        <end position="235"/>
    </location>
</feature>
<comment type="similarity">
    <text evidence="1">Belongs to the EamA transporter family.</text>
</comment>
<feature type="domain" description="EamA" evidence="3">
    <location>
        <begin position="10"/>
        <end position="144"/>
    </location>
</feature>
<keyword evidence="2" id="KW-0472">Membrane</keyword>
<feature type="transmembrane region" description="Helical" evidence="2">
    <location>
        <begin position="97"/>
        <end position="120"/>
    </location>
</feature>
<feature type="transmembrane region" description="Helical" evidence="2">
    <location>
        <begin position="153"/>
        <end position="171"/>
    </location>
</feature>
<reference evidence="5" key="2">
    <citation type="submission" date="2012-08" db="EMBL/GenBank/DDBJ databases">
        <title>Finished genome of Desulfosporosinus meridiei DSM 13257.</title>
        <authorList>
            <person name="Huntemann M."/>
            <person name="Wei C.-L."/>
            <person name="Han J."/>
            <person name="Detter J.C."/>
            <person name="Han C."/>
            <person name="Davenport K."/>
            <person name="Daligault H."/>
            <person name="Erkkila T."/>
            <person name="Gu W."/>
            <person name="Munk A.C.C."/>
            <person name="Teshima H."/>
            <person name="Xu Y."/>
            <person name="Chain P."/>
            <person name="Tapia R."/>
            <person name="Chen A."/>
            <person name="Krypides N."/>
            <person name="Mavromatis K."/>
            <person name="Markowitz V."/>
            <person name="Szeto E."/>
            <person name="Ivanova N."/>
            <person name="Mikhailova N."/>
            <person name="Ovchinnikova G."/>
            <person name="Pagani I."/>
            <person name="Pati A."/>
            <person name="Goodwin L."/>
            <person name="Peters L."/>
            <person name="Pitluck S."/>
            <person name="Woyke T."/>
            <person name="Pester M."/>
            <person name="Spring S."/>
            <person name="Ollivier B."/>
            <person name="Rattei T."/>
            <person name="Klenk H.-P."/>
            <person name="Wagner M."/>
            <person name="Loy A."/>
        </authorList>
    </citation>
    <scope>NUCLEOTIDE SEQUENCE [LARGE SCALE GENOMIC DNA]</scope>
    <source>
        <strain evidence="5">ATCC BAA-275 / DSM 13257 / NCIMB 13706 / S10</strain>
    </source>
</reference>
<dbReference type="AlphaFoldDB" id="J7IZG5"/>
<dbReference type="InterPro" id="IPR037185">
    <property type="entry name" value="EmrE-like"/>
</dbReference>
<feature type="transmembrane region" description="Helical" evidence="2">
    <location>
        <begin position="7"/>
        <end position="28"/>
    </location>
</feature>
<keyword evidence="2" id="KW-1133">Transmembrane helix</keyword>
<name>J7IZG5_DESMD</name>
<dbReference type="OrthoDB" id="9808556at2"/>
<accession>J7IZG5</accession>
<evidence type="ECO:0000313" key="5">
    <source>
        <dbReference type="Proteomes" id="UP000005262"/>
    </source>
</evidence>
<feature type="transmembrane region" description="Helical" evidence="2">
    <location>
        <begin position="72"/>
        <end position="91"/>
    </location>
</feature>
<organism evidence="4 5">
    <name type="scientific">Desulfosporosinus meridiei (strain ATCC BAA-275 / DSM 13257 / KCTC 12902 / NCIMB 13706 / S10)</name>
    <dbReference type="NCBI Taxonomy" id="768704"/>
    <lineage>
        <taxon>Bacteria</taxon>
        <taxon>Bacillati</taxon>
        <taxon>Bacillota</taxon>
        <taxon>Clostridia</taxon>
        <taxon>Eubacteriales</taxon>
        <taxon>Desulfitobacteriaceae</taxon>
        <taxon>Desulfosporosinus</taxon>
    </lineage>
</organism>
<evidence type="ECO:0000259" key="3">
    <source>
        <dbReference type="Pfam" id="PF00892"/>
    </source>
</evidence>
<dbReference type="RefSeq" id="WP_014903015.1">
    <property type="nucleotide sequence ID" value="NC_018515.1"/>
</dbReference>
<evidence type="ECO:0000313" key="4">
    <source>
        <dbReference type="EMBL" id="AFQ44101.1"/>
    </source>
</evidence>
<dbReference type="KEGG" id="dmi:Desmer_2162"/>
<protein>
    <submittedName>
        <fullName evidence="4">Putative permease, DMT superfamily</fullName>
    </submittedName>
</protein>
<dbReference type="GO" id="GO:0016020">
    <property type="term" value="C:membrane"/>
    <property type="evidence" value="ECO:0007669"/>
    <property type="project" value="InterPro"/>
</dbReference>
<dbReference type="InterPro" id="IPR000620">
    <property type="entry name" value="EamA_dom"/>
</dbReference>
<feature type="domain" description="EamA" evidence="3">
    <location>
        <begin position="154"/>
        <end position="287"/>
    </location>
</feature>
<dbReference type="Pfam" id="PF00892">
    <property type="entry name" value="EamA"/>
    <property type="match status" value="2"/>
</dbReference>
<dbReference type="PANTHER" id="PTHR22911">
    <property type="entry name" value="ACYL-MALONYL CONDENSING ENZYME-RELATED"/>
    <property type="match status" value="1"/>
</dbReference>
<dbReference type="STRING" id="768704.Desmer_2162"/>
<gene>
    <name evidence="4" type="ordered locus">Desmer_2162</name>
</gene>
<reference evidence="4 5" key="1">
    <citation type="journal article" date="2012" name="J. Bacteriol.">
        <title>Complete genome sequences of Desulfosporosinus orientis DSM765T, Desulfosporosinus youngiae DSM17734T, Desulfosporosinus meridiei DSM13257T, and Desulfosporosinus acidiphilus DSM22704T.</title>
        <authorList>
            <person name="Pester M."/>
            <person name="Brambilla E."/>
            <person name="Alazard D."/>
            <person name="Rattei T."/>
            <person name="Weinmaier T."/>
            <person name="Han J."/>
            <person name="Lucas S."/>
            <person name="Lapidus A."/>
            <person name="Cheng J.F."/>
            <person name="Goodwin L."/>
            <person name="Pitluck S."/>
            <person name="Peters L."/>
            <person name="Ovchinnikova G."/>
            <person name="Teshima H."/>
            <person name="Detter J.C."/>
            <person name="Han C.S."/>
            <person name="Tapia R."/>
            <person name="Land M.L."/>
            <person name="Hauser L."/>
            <person name="Kyrpides N.C."/>
            <person name="Ivanova N.N."/>
            <person name="Pagani I."/>
            <person name="Huntmann M."/>
            <person name="Wei C.L."/>
            <person name="Davenport K.W."/>
            <person name="Daligault H."/>
            <person name="Chain P.S."/>
            <person name="Chen A."/>
            <person name="Mavromatis K."/>
            <person name="Markowitz V."/>
            <person name="Szeto E."/>
            <person name="Mikhailova N."/>
            <person name="Pati A."/>
            <person name="Wagner M."/>
            <person name="Woyke T."/>
            <person name="Ollivier B."/>
            <person name="Klenk H.P."/>
            <person name="Spring S."/>
            <person name="Loy A."/>
        </authorList>
    </citation>
    <scope>NUCLEOTIDE SEQUENCE [LARGE SCALE GENOMIC DNA]</scope>
    <source>
        <strain evidence="5">ATCC BAA-275 / DSM 13257 / NCIMB 13706 / S10</strain>
    </source>
</reference>
<feature type="transmembrane region" description="Helical" evidence="2">
    <location>
        <begin position="40"/>
        <end position="60"/>
    </location>
</feature>
<feature type="transmembrane region" description="Helical" evidence="2">
    <location>
        <begin position="247"/>
        <end position="265"/>
    </location>
</feature>
<dbReference type="Proteomes" id="UP000005262">
    <property type="component" value="Chromosome"/>
</dbReference>
<feature type="transmembrane region" description="Helical" evidence="2">
    <location>
        <begin position="127"/>
        <end position="147"/>
    </location>
</feature>